<dbReference type="Proteomes" id="UP000598467">
    <property type="component" value="Unassembled WGS sequence"/>
</dbReference>
<evidence type="ECO:0000313" key="2">
    <source>
        <dbReference type="Proteomes" id="UP000598467"/>
    </source>
</evidence>
<gene>
    <name evidence="1" type="ORF">HK439_06570</name>
</gene>
<sequence>MKPSKTKTYEHAITGLLGERADLYNELIHLRARIAEIGNDMATVDKTLRILGFKDNLDDLMPEWSGPSLLPHRQLSRSISEMLREATEPLTSRQIALKIVQARCENPNDRTYMNKLTNSVWRTFGNLRKQGRVVSEGNGKGLQLWRLER</sequence>
<dbReference type="RefSeq" id="WP_190290591.1">
    <property type="nucleotide sequence ID" value="NZ_JABFCZ010000006.1"/>
</dbReference>
<reference evidence="1" key="1">
    <citation type="submission" date="2020-05" db="EMBL/GenBank/DDBJ databases">
        <title>Identification of trans-AT polyketide cluster in two marine bacteria, producers of a novel glutaramide-containing polyketide sesbanimide D and analogs.</title>
        <authorList>
            <person name="Kacar D."/>
            <person name="Rodriguez P."/>
            <person name="Canedo L."/>
            <person name="Gonzalez E."/>
            <person name="Galan B."/>
            <person name="De La Calle F."/>
            <person name="Garcia J.L."/>
        </authorList>
    </citation>
    <scope>NUCLEOTIDE SEQUENCE</scope>
    <source>
        <strain evidence="1">PHM038</strain>
    </source>
</reference>
<dbReference type="AlphaFoldDB" id="A0A926S599"/>
<proteinExistence type="predicted"/>
<organism evidence="1 2">
    <name type="scientific">Roseibium aggregatum</name>
    <dbReference type="NCBI Taxonomy" id="187304"/>
    <lineage>
        <taxon>Bacteria</taxon>
        <taxon>Pseudomonadati</taxon>
        <taxon>Pseudomonadota</taxon>
        <taxon>Alphaproteobacteria</taxon>
        <taxon>Hyphomicrobiales</taxon>
        <taxon>Stappiaceae</taxon>
        <taxon>Roseibium</taxon>
    </lineage>
</organism>
<name>A0A926S599_9HYPH</name>
<accession>A0A926S599</accession>
<dbReference type="EMBL" id="JABFCZ010000006">
    <property type="protein sequence ID" value="MBD1545920.1"/>
    <property type="molecule type" value="Genomic_DNA"/>
</dbReference>
<comment type="caution">
    <text evidence="1">The sequence shown here is derived from an EMBL/GenBank/DDBJ whole genome shotgun (WGS) entry which is preliminary data.</text>
</comment>
<protein>
    <submittedName>
        <fullName evidence="1">Uncharacterized protein</fullName>
    </submittedName>
</protein>
<evidence type="ECO:0000313" key="1">
    <source>
        <dbReference type="EMBL" id="MBD1545920.1"/>
    </source>
</evidence>